<keyword evidence="3" id="KW-1185">Reference proteome</keyword>
<feature type="transmembrane region" description="Helical" evidence="1">
    <location>
        <begin position="75"/>
        <end position="95"/>
    </location>
</feature>
<proteinExistence type="predicted"/>
<gene>
    <name evidence="2" type="ORF">Pan241w_30700</name>
</gene>
<feature type="transmembrane region" description="Helical" evidence="1">
    <location>
        <begin position="48"/>
        <end position="68"/>
    </location>
</feature>
<name>A0A517RGJ6_9PLAN</name>
<dbReference type="Proteomes" id="UP000317171">
    <property type="component" value="Chromosome"/>
</dbReference>
<reference evidence="2 3" key="1">
    <citation type="submission" date="2019-02" db="EMBL/GenBank/DDBJ databases">
        <title>Deep-cultivation of Planctomycetes and their phenomic and genomic characterization uncovers novel biology.</title>
        <authorList>
            <person name="Wiegand S."/>
            <person name="Jogler M."/>
            <person name="Boedeker C."/>
            <person name="Pinto D."/>
            <person name="Vollmers J."/>
            <person name="Rivas-Marin E."/>
            <person name="Kohn T."/>
            <person name="Peeters S.H."/>
            <person name="Heuer A."/>
            <person name="Rast P."/>
            <person name="Oberbeckmann S."/>
            <person name="Bunk B."/>
            <person name="Jeske O."/>
            <person name="Meyerdierks A."/>
            <person name="Storesund J.E."/>
            <person name="Kallscheuer N."/>
            <person name="Luecker S."/>
            <person name="Lage O.M."/>
            <person name="Pohl T."/>
            <person name="Merkel B.J."/>
            <person name="Hornburger P."/>
            <person name="Mueller R.-W."/>
            <person name="Bruemmer F."/>
            <person name="Labrenz M."/>
            <person name="Spormann A.M."/>
            <person name="Op den Camp H."/>
            <person name="Overmann J."/>
            <person name="Amann R."/>
            <person name="Jetten M.S.M."/>
            <person name="Mascher T."/>
            <person name="Medema M.H."/>
            <person name="Devos D.P."/>
            <person name="Kaster A.-K."/>
            <person name="Ovreas L."/>
            <person name="Rohde M."/>
            <person name="Galperin M.Y."/>
            <person name="Jogler C."/>
        </authorList>
    </citation>
    <scope>NUCLEOTIDE SEQUENCE [LARGE SCALE GENOMIC DNA]</scope>
    <source>
        <strain evidence="2 3">Pan241w</strain>
    </source>
</reference>
<dbReference type="KEGG" id="gaz:Pan241w_30700"/>
<feature type="transmembrane region" description="Helical" evidence="1">
    <location>
        <begin position="107"/>
        <end position="127"/>
    </location>
</feature>
<feature type="transmembrane region" description="Helical" evidence="1">
    <location>
        <begin position="16"/>
        <end position="36"/>
    </location>
</feature>
<keyword evidence="1" id="KW-0812">Transmembrane</keyword>
<evidence type="ECO:0000256" key="1">
    <source>
        <dbReference type="SAM" id="Phobius"/>
    </source>
</evidence>
<dbReference type="EMBL" id="CP036269">
    <property type="protein sequence ID" value="QDT42975.1"/>
    <property type="molecule type" value="Genomic_DNA"/>
</dbReference>
<protein>
    <submittedName>
        <fullName evidence="2">Uncharacterized protein</fullName>
    </submittedName>
</protein>
<evidence type="ECO:0000313" key="2">
    <source>
        <dbReference type="EMBL" id="QDT42975.1"/>
    </source>
</evidence>
<organism evidence="2 3">
    <name type="scientific">Gimesia alba</name>
    <dbReference type="NCBI Taxonomy" id="2527973"/>
    <lineage>
        <taxon>Bacteria</taxon>
        <taxon>Pseudomonadati</taxon>
        <taxon>Planctomycetota</taxon>
        <taxon>Planctomycetia</taxon>
        <taxon>Planctomycetales</taxon>
        <taxon>Planctomycetaceae</taxon>
        <taxon>Gimesia</taxon>
    </lineage>
</organism>
<keyword evidence="1" id="KW-0472">Membrane</keyword>
<keyword evidence="1" id="KW-1133">Transmembrane helix</keyword>
<evidence type="ECO:0000313" key="3">
    <source>
        <dbReference type="Proteomes" id="UP000317171"/>
    </source>
</evidence>
<sequence length="128" mass="13778">MLATSHSQSKNPLKQCGILTGALLGLFLILCVPAYLTAGKTSVEGLVYSALLCLVPGLIILLMTGYFFREAPPASVMAISTLTRIMIAGVGALIIFNIRPDFGLANFSIWLLICYFASLLVETLLIIR</sequence>
<dbReference type="AlphaFoldDB" id="A0A517RGJ6"/>
<accession>A0A517RGJ6</accession>